<protein>
    <submittedName>
        <fullName evidence="2">Uncharacterized protein</fullName>
    </submittedName>
</protein>
<gene>
    <name evidence="2" type="ORF">EYC80_003443</name>
</gene>
<proteinExistence type="predicted"/>
<accession>A0A5N6KE10</accession>
<organism evidence="2 3">
    <name type="scientific">Monilinia laxa</name>
    <name type="common">Brown rot fungus</name>
    <name type="synonym">Sclerotinia laxa</name>
    <dbReference type="NCBI Taxonomy" id="61186"/>
    <lineage>
        <taxon>Eukaryota</taxon>
        <taxon>Fungi</taxon>
        <taxon>Dikarya</taxon>
        <taxon>Ascomycota</taxon>
        <taxon>Pezizomycotina</taxon>
        <taxon>Leotiomycetes</taxon>
        <taxon>Helotiales</taxon>
        <taxon>Sclerotiniaceae</taxon>
        <taxon>Monilinia</taxon>
    </lineage>
</organism>
<sequence>MIEAASDEASDDPPTEPEVPEAVESTESTDDFEQMKATRNPVNPFDVTTPFGQYLAIQAVVKSFNDKLALEKLNINIIQDVEGDDAKDIVLRYFDLGV</sequence>
<comment type="caution">
    <text evidence="2">The sequence shown here is derived from an EMBL/GenBank/DDBJ whole genome shotgun (WGS) entry which is preliminary data.</text>
</comment>
<evidence type="ECO:0000313" key="3">
    <source>
        <dbReference type="Proteomes" id="UP000326757"/>
    </source>
</evidence>
<reference evidence="2 3" key="1">
    <citation type="submission" date="2019-06" db="EMBL/GenBank/DDBJ databases">
        <title>Genome Sequence of the Brown Rot Fungal Pathogen Monilinia laxa.</title>
        <authorList>
            <person name="De Miccolis Angelini R.M."/>
            <person name="Landi L."/>
            <person name="Abate D."/>
            <person name="Pollastro S."/>
            <person name="Romanazzi G."/>
            <person name="Faretra F."/>
        </authorList>
    </citation>
    <scope>NUCLEOTIDE SEQUENCE [LARGE SCALE GENOMIC DNA]</scope>
    <source>
        <strain evidence="2 3">Mlax316</strain>
    </source>
</reference>
<name>A0A5N6KE10_MONLA</name>
<evidence type="ECO:0000256" key="1">
    <source>
        <dbReference type="SAM" id="MobiDB-lite"/>
    </source>
</evidence>
<dbReference type="Proteomes" id="UP000326757">
    <property type="component" value="Unassembled WGS sequence"/>
</dbReference>
<dbReference type="AlphaFoldDB" id="A0A5N6KE10"/>
<dbReference type="EMBL" id="VIGI01000004">
    <property type="protein sequence ID" value="KAB8301601.1"/>
    <property type="molecule type" value="Genomic_DNA"/>
</dbReference>
<feature type="compositionally biased region" description="Acidic residues" evidence="1">
    <location>
        <begin position="1"/>
        <end position="21"/>
    </location>
</feature>
<evidence type="ECO:0000313" key="2">
    <source>
        <dbReference type="EMBL" id="KAB8301601.1"/>
    </source>
</evidence>
<keyword evidence="3" id="KW-1185">Reference proteome</keyword>
<feature type="region of interest" description="Disordered" evidence="1">
    <location>
        <begin position="1"/>
        <end position="34"/>
    </location>
</feature>